<comment type="caution">
    <text evidence="1">The sequence shown here is derived from an EMBL/GenBank/DDBJ whole genome shotgun (WGS) entry which is preliminary data.</text>
</comment>
<evidence type="ECO:0000313" key="2">
    <source>
        <dbReference type="Proteomes" id="UP000008988"/>
    </source>
</evidence>
<protein>
    <submittedName>
        <fullName evidence="1">Uncharacterized protein</fullName>
    </submittedName>
</protein>
<proteinExistence type="predicted"/>
<dbReference type="EMBL" id="ABSV01000433">
    <property type="protein sequence ID" value="EDZ73151.1"/>
    <property type="molecule type" value="Genomic_DNA"/>
</dbReference>
<dbReference type="Proteomes" id="UP000008988">
    <property type="component" value="Unassembled WGS sequence"/>
</dbReference>
<organism evidence="1 2">
    <name type="scientific">Saccharomyces cerevisiae (strain AWRI1631)</name>
    <name type="common">Baker's yeast</name>
    <dbReference type="NCBI Taxonomy" id="545124"/>
    <lineage>
        <taxon>Eukaryota</taxon>
        <taxon>Fungi</taxon>
        <taxon>Dikarya</taxon>
        <taxon>Ascomycota</taxon>
        <taxon>Saccharomycotina</taxon>
        <taxon>Saccharomycetes</taxon>
        <taxon>Saccharomycetales</taxon>
        <taxon>Saccharomycetaceae</taxon>
        <taxon>Saccharomyces</taxon>
    </lineage>
</organism>
<evidence type="ECO:0000313" key="1">
    <source>
        <dbReference type="EMBL" id="EDZ73151.1"/>
    </source>
</evidence>
<accession>B5VFZ1</accession>
<gene>
    <name evidence="1" type="ORF">AWRI1631_43140</name>
</gene>
<name>B5VFZ1_YEAS6</name>
<reference evidence="1 2" key="1">
    <citation type="journal article" date="2008" name="FEMS Yeast Res.">
        <title>Comparative genome analysis of a Saccharomyces cerevisiae wine strain.</title>
        <authorList>
            <person name="Borneman A.R."/>
            <person name="Forgan A.H."/>
            <person name="Pretorius I.S."/>
            <person name="Chambers P.J."/>
        </authorList>
    </citation>
    <scope>NUCLEOTIDE SEQUENCE [LARGE SCALE GENOMIC DNA]</scope>
    <source>
        <strain evidence="1 2">AWRI1631</strain>
    </source>
</reference>
<dbReference type="AlphaFoldDB" id="B5VFZ1"/>
<sequence length="105" mass="11445">MLLLIDAAAEVLMPLALTLLWFWLPFVVVDGLVDVAVILDSKEFVLVREGVPKLLELDGIFICGNCGVKTFLLNLEPGSSKVGSTIFDKSIILDNNGEEILLMVV</sequence>